<accession>A0A0U1LK02</accession>
<dbReference type="AlphaFoldDB" id="A0A0U1LK02"/>
<dbReference type="PANTHER" id="PTHR30011:SF30">
    <property type="entry name" value="XENOBIOTIC COMPOUND MONOOXYGENASE, DSZA FAMILY (AFU_ORTHOLOGUE AFUA_6G01920)"/>
    <property type="match status" value="1"/>
</dbReference>
<protein>
    <recommendedName>
        <fullName evidence="3">Luciferase-like domain-containing protein</fullName>
    </recommendedName>
</protein>
<dbReference type="Gene3D" id="3.20.20.30">
    <property type="entry name" value="Luciferase-like domain"/>
    <property type="match status" value="1"/>
</dbReference>
<gene>
    <name evidence="1" type="ORF">PISL3812_00654</name>
</gene>
<dbReference type="EMBL" id="CVMT01000001">
    <property type="protein sequence ID" value="CRG83303.1"/>
    <property type="molecule type" value="Genomic_DNA"/>
</dbReference>
<dbReference type="OrthoDB" id="8922241at2759"/>
<dbReference type="InterPro" id="IPR036661">
    <property type="entry name" value="Luciferase-like_sf"/>
</dbReference>
<proteinExistence type="predicted"/>
<name>A0A0U1LK02_TALIS</name>
<evidence type="ECO:0000313" key="2">
    <source>
        <dbReference type="Proteomes" id="UP000054383"/>
    </source>
</evidence>
<dbReference type="GO" id="GO:0016705">
    <property type="term" value="F:oxidoreductase activity, acting on paired donors, with incorporation or reduction of molecular oxygen"/>
    <property type="evidence" value="ECO:0007669"/>
    <property type="project" value="InterPro"/>
</dbReference>
<organism evidence="1 2">
    <name type="scientific">Talaromyces islandicus</name>
    <name type="common">Penicillium islandicum</name>
    <dbReference type="NCBI Taxonomy" id="28573"/>
    <lineage>
        <taxon>Eukaryota</taxon>
        <taxon>Fungi</taxon>
        <taxon>Dikarya</taxon>
        <taxon>Ascomycota</taxon>
        <taxon>Pezizomycotina</taxon>
        <taxon>Eurotiomycetes</taxon>
        <taxon>Eurotiomycetidae</taxon>
        <taxon>Eurotiales</taxon>
        <taxon>Trichocomaceae</taxon>
        <taxon>Talaromyces</taxon>
        <taxon>Talaromyces sect. Islandici</taxon>
    </lineage>
</organism>
<dbReference type="PANTHER" id="PTHR30011">
    <property type="entry name" value="ALKANESULFONATE MONOOXYGENASE-RELATED"/>
    <property type="match status" value="1"/>
</dbReference>
<reference evidence="1 2" key="1">
    <citation type="submission" date="2015-04" db="EMBL/GenBank/DDBJ databases">
        <authorList>
            <person name="Syromyatnikov M.Y."/>
            <person name="Popov V.N."/>
        </authorList>
    </citation>
    <scope>NUCLEOTIDE SEQUENCE [LARGE SCALE GENOMIC DNA]</scope>
    <source>
        <strain evidence="1">WF-38-12</strain>
    </source>
</reference>
<keyword evidence="2" id="KW-1185">Reference proteome</keyword>
<dbReference type="STRING" id="28573.A0A0U1LK02"/>
<dbReference type="InterPro" id="IPR051260">
    <property type="entry name" value="Diverse_substr_monoxygenases"/>
</dbReference>
<dbReference type="SUPFAM" id="SSF51679">
    <property type="entry name" value="Bacterial luciferase-like"/>
    <property type="match status" value="1"/>
</dbReference>
<evidence type="ECO:0000313" key="1">
    <source>
        <dbReference type="EMBL" id="CRG83303.1"/>
    </source>
</evidence>
<dbReference type="Proteomes" id="UP000054383">
    <property type="component" value="Unassembled WGS sequence"/>
</dbReference>
<sequence>MSQEAISANTGKKKRIHLNAFDMFTVSHLSFGQWRNPKDRAKTKRRDLSYWTDLARVLEKGDFTALFLADTYGLYDTYKRSPEPSLRYGVQVPMGDPSIVERQREALVGKPLHREEKEGEKGDNGYGEILEEWIEVHSVVVSKMFHVEHPTYIELCYLQQKLEQFARMYPERVVQEEEDGCVLGGSKVSEVQSVKDVEDGKKPQDIE</sequence>
<evidence type="ECO:0008006" key="3">
    <source>
        <dbReference type="Google" id="ProtNLM"/>
    </source>
</evidence>